<feature type="transmembrane region" description="Helical" evidence="1">
    <location>
        <begin position="168"/>
        <end position="184"/>
    </location>
</feature>
<feature type="transmembrane region" description="Helical" evidence="1">
    <location>
        <begin position="217"/>
        <end position="235"/>
    </location>
</feature>
<organism evidence="2 3">
    <name type="scientific">Candidatus Roizmanbacteria bacterium RIFOXYA1_FULL_41_12</name>
    <dbReference type="NCBI Taxonomy" id="1802082"/>
    <lineage>
        <taxon>Bacteria</taxon>
        <taxon>Candidatus Roizmaniibacteriota</taxon>
    </lineage>
</organism>
<feature type="transmembrane region" description="Helical" evidence="1">
    <location>
        <begin position="285"/>
        <end position="302"/>
    </location>
</feature>
<feature type="transmembrane region" description="Helical" evidence="1">
    <location>
        <begin position="135"/>
        <end position="161"/>
    </location>
</feature>
<accession>A0A1F7KA49</accession>
<dbReference type="AlphaFoldDB" id="A0A1F7KA49"/>
<protein>
    <recommendedName>
        <fullName evidence="4">Glycosyltransferase RgtA/B/C/D-like domain-containing protein</fullName>
    </recommendedName>
</protein>
<feature type="transmembrane region" description="Helical" evidence="1">
    <location>
        <begin position="103"/>
        <end position="129"/>
    </location>
</feature>
<feature type="transmembrane region" description="Helical" evidence="1">
    <location>
        <begin position="190"/>
        <end position="208"/>
    </location>
</feature>
<feature type="transmembrane region" description="Helical" evidence="1">
    <location>
        <begin position="309"/>
        <end position="328"/>
    </location>
</feature>
<evidence type="ECO:0000256" key="1">
    <source>
        <dbReference type="SAM" id="Phobius"/>
    </source>
</evidence>
<dbReference type="EMBL" id="MGBG01000015">
    <property type="protein sequence ID" value="OGK64757.1"/>
    <property type="molecule type" value="Genomic_DNA"/>
</dbReference>
<keyword evidence="1" id="KW-1133">Transmembrane helix</keyword>
<reference evidence="2 3" key="1">
    <citation type="journal article" date="2016" name="Nat. Commun.">
        <title>Thousands of microbial genomes shed light on interconnected biogeochemical processes in an aquifer system.</title>
        <authorList>
            <person name="Anantharaman K."/>
            <person name="Brown C.T."/>
            <person name="Hug L.A."/>
            <person name="Sharon I."/>
            <person name="Castelle C.J."/>
            <person name="Probst A.J."/>
            <person name="Thomas B.C."/>
            <person name="Singh A."/>
            <person name="Wilkins M.J."/>
            <person name="Karaoz U."/>
            <person name="Brodie E.L."/>
            <person name="Williams K.H."/>
            <person name="Hubbard S.S."/>
            <person name="Banfield J.F."/>
        </authorList>
    </citation>
    <scope>NUCLEOTIDE SEQUENCE [LARGE SCALE GENOMIC DNA]</scope>
</reference>
<evidence type="ECO:0008006" key="4">
    <source>
        <dbReference type="Google" id="ProtNLM"/>
    </source>
</evidence>
<gene>
    <name evidence="2" type="ORF">A2209_00295</name>
</gene>
<keyword evidence="1" id="KW-0812">Transmembrane</keyword>
<proteinExistence type="predicted"/>
<feature type="transmembrane region" description="Helical" evidence="1">
    <location>
        <begin position="12"/>
        <end position="31"/>
    </location>
</feature>
<name>A0A1F7KA49_9BACT</name>
<sequence>MGKFFKIKPVLFYLITISIILFVLTRINPLLSHNVAYTYDQGRDFLSASEIVDQKNLTLIGPTTGIIGLFHGAWWYYLLTIPYILFQGLPIGFYYFNAIIHLLSLVALLVFAYIELGFIIALFAALIIISSPYFILTSLFVGNNIMAVPSVLALVISLYYLVKPKREPKPLLFFINALALGFVSEFELSFGLFLIPSYLFIILIFPILRHNFFKLKNFLWFMLGIGIVFLPRFLFELKHNLSQTKILLGFFLKPKLHEPRSFFIVIGERWSLFQSYYESLFDNQIILLVVSVFLLGLILHSIYKKQLKLPFKVYLTLLIFLFVISLSYKDNFWGNYYEGIHYLFLMIVLLIIGQNKHRFTKLFLILINGLLILMLLIKLLSPSKPTTLNGLAAHEAAVDYIYSQEGAKSLINIYTPPAIPYTYRYLFYYQHRFHKQDLPTDQWHNNQGWFIIESDELVDRRQAWIDTRIPQEAKLIKNKKIADIEIQLWQNRE</sequence>
<feature type="transmembrane region" description="Helical" evidence="1">
    <location>
        <begin position="334"/>
        <end position="352"/>
    </location>
</feature>
<comment type="caution">
    <text evidence="2">The sequence shown here is derived from an EMBL/GenBank/DDBJ whole genome shotgun (WGS) entry which is preliminary data.</text>
</comment>
<feature type="transmembrane region" description="Helical" evidence="1">
    <location>
        <begin position="359"/>
        <end position="380"/>
    </location>
</feature>
<evidence type="ECO:0000313" key="3">
    <source>
        <dbReference type="Proteomes" id="UP000178450"/>
    </source>
</evidence>
<dbReference type="Proteomes" id="UP000178450">
    <property type="component" value="Unassembled WGS sequence"/>
</dbReference>
<evidence type="ECO:0000313" key="2">
    <source>
        <dbReference type="EMBL" id="OGK64757.1"/>
    </source>
</evidence>
<keyword evidence="1" id="KW-0472">Membrane</keyword>